<evidence type="ECO:0000313" key="3">
    <source>
        <dbReference type="EMBL" id="BDG04158.1"/>
    </source>
</evidence>
<keyword evidence="2" id="KW-0812">Transmembrane</keyword>
<feature type="region of interest" description="Disordered" evidence="1">
    <location>
        <begin position="14"/>
        <end position="60"/>
    </location>
</feature>
<protein>
    <submittedName>
        <fullName evidence="3">Uncharacterized protein</fullName>
    </submittedName>
</protein>
<keyword evidence="2" id="KW-1133">Transmembrane helix</keyword>
<reference evidence="4" key="1">
    <citation type="journal article" date="2022" name="Int. J. Syst. Evol. Microbiol.">
        <title>Anaeromyxobacter oryzae sp. nov., Anaeromyxobacter diazotrophicus sp. nov. and Anaeromyxobacter paludicola sp. nov., isolated from paddy soils.</title>
        <authorList>
            <person name="Itoh H."/>
            <person name="Xu Z."/>
            <person name="Mise K."/>
            <person name="Masuda Y."/>
            <person name="Ushijima N."/>
            <person name="Hayakawa C."/>
            <person name="Shiratori Y."/>
            <person name="Senoo K."/>
        </authorList>
    </citation>
    <scope>NUCLEOTIDE SEQUENCE [LARGE SCALE GENOMIC DNA]</scope>
    <source>
        <strain evidence="4">Red232</strain>
    </source>
</reference>
<organism evidence="3 4">
    <name type="scientific">Anaeromyxobacter oryzae</name>
    <dbReference type="NCBI Taxonomy" id="2918170"/>
    <lineage>
        <taxon>Bacteria</taxon>
        <taxon>Pseudomonadati</taxon>
        <taxon>Myxococcota</taxon>
        <taxon>Myxococcia</taxon>
        <taxon>Myxococcales</taxon>
        <taxon>Cystobacterineae</taxon>
        <taxon>Anaeromyxobacteraceae</taxon>
        <taxon>Anaeromyxobacter</taxon>
    </lineage>
</organism>
<proteinExistence type="predicted"/>
<evidence type="ECO:0000313" key="4">
    <source>
        <dbReference type="Proteomes" id="UP001162891"/>
    </source>
</evidence>
<sequence>MAFCTTGLASRVRDARHGRGGSRAIRRAVGPTSRGTSGAELRTRARSGACPVSSARPRRAPSECREAQMLDALFVLLSVAFFAGALAYVAGCDRL</sequence>
<feature type="transmembrane region" description="Helical" evidence="2">
    <location>
        <begin position="69"/>
        <end position="90"/>
    </location>
</feature>
<dbReference type="EMBL" id="AP025591">
    <property type="protein sequence ID" value="BDG04158.1"/>
    <property type="molecule type" value="Genomic_DNA"/>
</dbReference>
<evidence type="ECO:0000256" key="1">
    <source>
        <dbReference type="SAM" id="MobiDB-lite"/>
    </source>
</evidence>
<name>A0ABM7WXC1_9BACT</name>
<evidence type="ECO:0000256" key="2">
    <source>
        <dbReference type="SAM" id="Phobius"/>
    </source>
</evidence>
<dbReference type="Proteomes" id="UP001162891">
    <property type="component" value="Chromosome"/>
</dbReference>
<keyword evidence="2" id="KW-0472">Membrane</keyword>
<keyword evidence="4" id="KW-1185">Reference proteome</keyword>
<gene>
    <name evidence="3" type="ORF">AMOR_31540</name>
</gene>
<accession>A0ABM7WXC1</accession>